<organism evidence="7 8">
    <name type="scientific">Oculimacula yallundae</name>
    <dbReference type="NCBI Taxonomy" id="86028"/>
    <lineage>
        <taxon>Eukaryota</taxon>
        <taxon>Fungi</taxon>
        <taxon>Dikarya</taxon>
        <taxon>Ascomycota</taxon>
        <taxon>Pezizomycotina</taxon>
        <taxon>Leotiomycetes</taxon>
        <taxon>Helotiales</taxon>
        <taxon>Ploettnerulaceae</taxon>
        <taxon>Oculimacula</taxon>
    </lineage>
</organism>
<dbReference type="Pfam" id="PF00067">
    <property type="entry name" value="p450"/>
    <property type="match status" value="2"/>
</dbReference>
<evidence type="ECO:0000256" key="1">
    <source>
        <dbReference type="ARBA" id="ARBA00001971"/>
    </source>
</evidence>
<comment type="caution">
    <text evidence="7">The sequence shown here is derived from an EMBL/GenBank/DDBJ whole genome shotgun (WGS) entry which is preliminary data.</text>
</comment>
<comment type="cofactor">
    <cofactor evidence="1">
        <name>heme</name>
        <dbReference type="ChEBI" id="CHEBI:30413"/>
    </cofactor>
</comment>
<protein>
    <recommendedName>
        <fullName evidence="9">Cytochrome P450</fullName>
    </recommendedName>
</protein>
<dbReference type="Proteomes" id="UP001595075">
    <property type="component" value="Unassembled WGS sequence"/>
</dbReference>
<dbReference type="CDD" id="cd11062">
    <property type="entry name" value="CYP58-like"/>
    <property type="match status" value="1"/>
</dbReference>
<keyword evidence="5" id="KW-0408">Iron</keyword>
<comment type="similarity">
    <text evidence="2">Belongs to the cytochrome P450 family.</text>
</comment>
<evidence type="ECO:0008006" key="9">
    <source>
        <dbReference type="Google" id="ProtNLM"/>
    </source>
</evidence>
<proteinExistence type="inferred from homology"/>
<name>A0ABR4BTZ7_9HELO</name>
<keyword evidence="8" id="KW-1185">Reference proteome</keyword>
<evidence type="ECO:0000313" key="7">
    <source>
        <dbReference type="EMBL" id="KAL2061080.1"/>
    </source>
</evidence>
<dbReference type="InterPro" id="IPR050121">
    <property type="entry name" value="Cytochrome_P450_monoxygenase"/>
</dbReference>
<evidence type="ECO:0000256" key="2">
    <source>
        <dbReference type="ARBA" id="ARBA00010617"/>
    </source>
</evidence>
<keyword evidence="3" id="KW-0479">Metal-binding</keyword>
<gene>
    <name evidence="7" type="ORF">VTL71DRAFT_9132</name>
</gene>
<keyword evidence="4" id="KW-0560">Oxidoreductase</keyword>
<dbReference type="SUPFAM" id="SSF48264">
    <property type="entry name" value="Cytochrome P450"/>
    <property type="match status" value="1"/>
</dbReference>
<dbReference type="InterPro" id="IPR036396">
    <property type="entry name" value="Cyt_P450_sf"/>
</dbReference>
<reference evidence="7 8" key="1">
    <citation type="journal article" date="2024" name="Commun. Biol.">
        <title>Comparative genomic analysis of thermophilic fungi reveals convergent evolutionary adaptations and gene losses.</title>
        <authorList>
            <person name="Steindorff A.S."/>
            <person name="Aguilar-Pontes M.V."/>
            <person name="Robinson A.J."/>
            <person name="Andreopoulos B."/>
            <person name="LaButti K."/>
            <person name="Kuo A."/>
            <person name="Mondo S."/>
            <person name="Riley R."/>
            <person name="Otillar R."/>
            <person name="Haridas S."/>
            <person name="Lipzen A."/>
            <person name="Grimwood J."/>
            <person name="Schmutz J."/>
            <person name="Clum A."/>
            <person name="Reid I.D."/>
            <person name="Moisan M.C."/>
            <person name="Butler G."/>
            <person name="Nguyen T.T.M."/>
            <person name="Dewar K."/>
            <person name="Conant G."/>
            <person name="Drula E."/>
            <person name="Henrissat B."/>
            <person name="Hansel C."/>
            <person name="Singer S."/>
            <person name="Hutchinson M.I."/>
            <person name="de Vries R.P."/>
            <person name="Natvig D.O."/>
            <person name="Powell A.J."/>
            <person name="Tsang A."/>
            <person name="Grigoriev I.V."/>
        </authorList>
    </citation>
    <scope>NUCLEOTIDE SEQUENCE [LARGE SCALE GENOMIC DNA]</scope>
    <source>
        <strain evidence="7 8">CBS 494.80</strain>
    </source>
</reference>
<evidence type="ECO:0000256" key="3">
    <source>
        <dbReference type="ARBA" id="ARBA00022723"/>
    </source>
</evidence>
<evidence type="ECO:0000256" key="6">
    <source>
        <dbReference type="ARBA" id="ARBA00023033"/>
    </source>
</evidence>
<dbReference type="PANTHER" id="PTHR24305:SF157">
    <property type="entry name" value="N-ACETYLTRYPTOPHAN 6-HYDROXYLASE IVOC-RELATED"/>
    <property type="match status" value="1"/>
</dbReference>
<dbReference type="Gene3D" id="1.10.630.10">
    <property type="entry name" value="Cytochrome P450"/>
    <property type="match status" value="1"/>
</dbReference>
<keyword evidence="6" id="KW-0503">Monooxygenase</keyword>
<dbReference type="PANTHER" id="PTHR24305">
    <property type="entry name" value="CYTOCHROME P450"/>
    <property type="match status" value="1"/>
</dbReference>
<dbReference type="EMBL" id="JAZHXI010000020">
    <property type="protein sequence ID" value="KAL2061080.1"/>
    <property type="molecule type" value="Genomic_DNA"/>
</dbReference>
<dbReference type="InterPro" id="IPR001128">
    <property type="entry name" value="Cyt_P450"/>
</dbReference>
<evidence type="ECO:0000313" key="8">
    <source>
        <dbReference type="Proteomes" id="UP001595075"/>
    </source>
</evidence>
<evidence type="ECO:0000256" key="5">
    <source>
        <dbReference type="ARBA" id="ARBA00023004"/>
    </source>
</evidence>
<sequence>MGLLAGEQLGLGDILGHLVLYSIYIWTSYVVCLHVYRVTLHPLARFPGPKFARASYWYEAWYEVVCGGQYTNKVAKLHQKYGPIIRINPDELHCNDPDFVKTVYPVSNRKRDKSSYFMKGFGNPDQSTFMNTNHTHHRTLRAPLSKFFAKSHVSQAEQQVHEKVQKLCDKLLARRGCAPLDVSGAFSCFATDSSTEYCYGSDPCLLDQDTWELNSMAFFENVERSTHLQRSVPGLLYVVKFVPRFVFKHFCNSFYSFLDSDEAPISEPLDIILSAIQTDQIKSTPMYSSLMSSPHTSKTTAIAQTRDESAATTLAGPTSTAIVLSRIFHYLLSSPSSARRLREELSLAIPDALQLPRWSALEQLPYLSAVIHEGLRLMADGFVGGLPYETSQNRSPRIATEEDLPYEFTRHSTKDNLKSESCKVKYVIPRGFAVSTSAKMMHANESSFPNASEFLPERWLDDCGNRNIALERELWTWGKGSRHCIGMQ</sequence>
<dbReference type="InterPro" id="IPR002401">
    <property type="entry name" value="Cyt_P450_E_grp-I"/>
</dbReference>
<evidence type="ECO:0000256" key="4">
    <source>
        <dbReference type="ARBA" id="ARBA00023002"/>
    </source>
</evidence>
<accession>A0ABR4BTZ7</accession>
<dbReference type="PRINTS" id="PR00463">
    <property type="entry name" value="EP450I"/>
</dbReference>